<dbReference type="Proteomes" id="UP000500953">
    <property type="component" value="Chromosome"/>
</dbReference>
<dbReference type="PANTHER" id="PTHR33169:SF14">
    <property type="entry name" value="TRANSCRIPTIONAL REGULATOR RV3488"/>
    <property type="match status" value="1"/>
</dbReference>
<protein>
    <recommendedName>
        <fullName evidence="1">Transcription regulator PadR N-terminal domain-containing protein</fullName>
    </recommendedName>
</protein>
<feature type="domain" description="Transcription regulator PadR N-terminal" evidence="1">
    <location>
        <begin position="14"/>
        <end position="86"/>
    </location>
</feature>
<dbReference type="RefSeq" id="WP_428846776.1">
    <property type="nucleotide sequence ID" value="NZ_CP046173.1"/>
</dbReference>
<evidence type="ECO:0000313" key="2">
    <source>
        <dbReference type="EMBL" id="QIS21499.1"/>
    </source>
</evidence>
<dbReference type="InterPro" id="IPR036390">
    <property type="entry name" value="WH_DNA-bd_sf"/>
</dbReference>
<reference evidence="2 3" key="1">
    <citation type="journal article" date="2019" name="ACS Chem. Biol.">
        <title>Identification and Mobilization of a Cryptic Antibiotic Biosynthesis Gene Locus from a Human-Pathogenic Nocardia Isolate.</title>
        <authorList>
            <person name="Herisse M."/>
            <person name="Ishida K."/>
            <person name="Porter J.L."/>
            <person name="Howden B."/>
            <person name="Hertweck C."/>
            <person name="Stinear T.P."/>
            <person name="Pidot S.J."/>
        </authorList>
    </citation>
    <scope>NUCLEOTIDE SEQUENCE [LARGE SCALE GENOMIC DNA]</scope>
    <source>
        <strain evidence="2 3">AUSMDU00012715</strain>
    </source>
</reference>
<dbReference type="EMBL" id="CP046173">
    <property type="protein sequence ID" value="QIS21499.1"/>
    <property type="molecule type" value="Genomic_DNA"/>
</dbReference>
<name>A0A6G9Z7C0_9NOCA</name>
<dbReference type="Pfam" id="PF03551">
    <property type="entry name" value="PadR"/>
    <property type="match status" value="1"/>
</dbReference>
<sequence>MGSLSGSAMLDCGLLLLLAERPDHGYSLRDRLEKFGLHIHDEPGVLYRRLHVLERRGLIEHCLHRSSRGPTRKVYSATAVGMAELDNQASSLRDTFGIIRQWLIAHSDLIADDVDR</sequence>
<organism evidence="2 3">
    <name type="scientific">Nocardia terpenica</name>
    <dbReference type="NCBI Taxonomy" id="455432"/>
    <lineage>
        <taxon>Bacteria</taxon>
        <taxon>Bacillati</taxon>
        <taxon>Actinomycetota</taxon>
        <taxon>Actinomycetes</taxon>
        <taxon>Mycobacteriales</taxon>
        <taxon>Nocardiaceae</taxon>
        <taxon>Nocardia</taxon>
    </lineage>
</organism>
<accession>A0A6G9Z7C0</accession>
<dbReference type="SUPFAM" id="SSF46785">
    <property type="entry name" value="Winged helix' DNA-binding domain"/>
    <property type="match status" value="1"/>
</dbReference>
<evidence type="ECO:0000313" key="3">
    <source>
        <dbReference type="Proteomes" id="UP000500953"/>
    </source>
</evidence>
<gene>
    <name evidence="2" type="ORF">F6W96_27345</name>
</gene>
<dbReference type="InterPro" id="IPR005149">
    <property type="entry name" value="Tscrpt_reg_PadR_N"/>
</dbReference>
<dbReference type="InterPro" id="IPR052509">
    <property type="entry name" value="Metal_resp_DNA-bind_regulator"/>
</dbReference>
<dbReference type="Gene3D" id="1.10.10.10">
    <property type="entry name" value="Winged helix-like DNA-binding domain superfamily/Winged helix DNA-binding domain"/>
    <property type="match status" value="1"/>
</dbReference>
<dbReference type="AlphaFoldDB" id="A0A6G9Z7C0"/>
<dbReference type="InterPro" id="IPR036388">
    <property type="entry name" value="WH-like_DNA-bd_sf"/>
</dbReference>
<proteinExistence type="predicted"/>
<evidence type="ECO:0000259" key="1">
    <source>
        <dbReference type="Pfam" id="PF03551"/>
    </source>
</evidence>
<dbReference type="PANTHER" id="PTHR33169">
    <property type="entry name" value="PADR-FAMILY TRANSCRIPTIONAL REGULATOR"/>
    <property type="match status" value="1"/>
</dbReference>